<feature type="compositionally biased region" description="Polar residues" evidence="12">
    <location>
        <begin position="1"/>
        <end position="12"/>
    </location>
</feature>
<accession>A0A5C6F6A4</accession>
<dbReference type="SUPFAM" id="SSF55060">
    <property type="entry name" value="GHMP Kinase, C-terminal domain"/>
    <property type="match status" value="1"/>
</dbReference>
<keyword evidence="17" id="KW-1185">Reference proteome</keyword>
<evidence type="ECO:0000256" key="7">
    <source>
        <dbReference type="ARBA" id="ARBA00022840"/>
    </source>
</evidence>
<dbReference type="InterPro" id="IPR006206">
    <property type="entry name" value="Mevalonate/galactokinase"/>
</dbReference>
<evidence type="ECO:0000259" key="14">
    <source>
        <dbReference type="Pfam" id="PF08544"/>
    </source>
</evidence>
<dbReference type="Pfam" id="PF08544">
    <property type="entry name" value="GHMP_kinases_C"/>
    <property type="match status" value="1"/>
</dbReference>
<proteinExistence type="inferred from homology"/>
<dbReference type="GO" id="GO:0005524">
    <property type="term" value="F:ATP binding"/>
    <property type="evidence" value="ECO:0007669"/>
    <property type="project" value="UniProtKB-UniRule"/>
</dbReference>
<reference evidence="16 17" key="1">
    <citation type="submission" date="2019-02" db="EMBL/GenBank/DDBJ databases">
        <title>Deep-cultivation of Planctomycetes and their phenomic and genomic characterization uncovers novel biology.</title>
        <authorList>
            <person name="Wiegand S."/>
            <person name="Jogler M."/>
            <person name="Boedeker C."/>
            <person name="Pinto D."/>
            <person name="Vollmers J."/>
            <person name="Rivas-Marin E."/>
            <person name="Kohn T."/>
            <person name="Peeters S.H."/>
            <person name="Heuer A."/>
            <person name="Rast P."/>
            <person name="Oberbeckmann S."/>
            <person name="Bunk B."/>
            <person name="Jeske O."/>
            <person name="Meyerdierks A."/>
            <person name="Storesund J.E."/>
            <person name="Kallscheuer N."/>
            <person name="Luecker S."/>
            <person name="Lage O.M."/>
            <person name="Pohl T."/>
            <person name="Merkel B.J."/>
            <person name="Hornburger P."/>
            <person name="Mueller R.-W."/>
            <person name="Bruemmer F."/>
            <person name="Labrenz M."/>
            <person name="Spormann A.M."/>
            <person name="Op Den Camp H."/>
            <person name="Overmann J."/>
            <person name="Amann R."/>
            <person name="Jetten M.S.M."/>
            <person name="Mascher T."/>
            <person name="Medema M.H."/>
            <person name="Devos D.P."/>
            <person name="Kaster A.-K."/>
            <person name="Ovreas L."/>
            <person name="Rohde M."/>
            <person name="Galperin M.Y."/>
            <person name="Jogler C."/>
        </authorList>
    </citation>
    <scope>NUCLEOTIDE SEQUENCE [LARGE SCALE GENOMIC DNA]</scope>
    <source>
        <strain evidence="16 17">Poly59</strain>
    </source>
</reference>
<dbReference type="Proteomes" id="UP000317977">
    <property type="component" value="Unassembled WGS sequence"/>
</dbReference>
<evidence type="ECO:0000256" key="3">
    <source>
        <dbReference type="ARBA" id="ARBA00022679"/>
    </source>
</evidence>
<dbReference type="EMBL" id="SJPX01000002">
    <property type="protein sequence ID" value="TWU56064.1"/>
    <property type="molecule type" value="Genomic_DNA"/>
</dbReference>
<dbReference type="RefSeq" id="WP_146534130.1">
    <property type="nucleotide sequence ID" value="NZ_SJPX01000002.1"/>
</dbReference>
<evidence type="ECO:0000313" key="16">
    <source>
        <dbReference type="EMBL" id="TWU56064.1"/>
    </source>
</evidence>
<name>A0A5C6F6A4_9BACT</name>
<dbReference type="AlphaFoldDB" id="A0A5C6F6A4"/>
<dbReference type="PANTHER" id="PTHR10457">
    <property type="entry name" value="MEVALONATE KINASE/GALACTOKINASE"/>
    <property type="match status" value="1"/>
</dbReference>
<keyword evidence="8" id="KW-0460">Magnesium</keyword>
<keyword evidence="4" id="KW-0479">Metal-binding</keyword>
<feature type="domain" description="Galactokinase N-terminal" evidence="15">
    <location>
        <begin position="36"/>
        <end position="84"/>
    </location>
</feature>
<protein>
    <recommendedName>
        <fullName evidence="11">Galactokinase</fullName>
        <ecNumber evidence="11">2.7.1.6</ecNumber>
    </recommendedName>
</protein>
<dbReference type="GO" id="GO:0005829">
    <property type="term" value="C:cytosol"/>
    <property type="evidence" value="ECO:0007669"/>
    <property type="project" value="TreeGrafter"/>
</dbReference>
<evidence type="ECO:0000259" key="15">
    <source>
        <dbReference type="Pfam" id="PF10509"/>
    </source>
</evidence>
<dbReference type="PRINTS" id="PR00473">
    <property type="entry name" value="GALCTOKINASE"/>
</dbReference>
<dbReference type="Pfam" id="PF00288">
    <property type="entry name" value="GHMP_kinases_N"/>
    <property type="match status" value="1"/>
</dbReference>
<dbReference type="OrthoDB" id="250531at2"/>
<dbReference type="NCBIfam" id="TIGR00131">
    <property type="entry name" value="gal_kin"/>
    <property type="match status" value="1"/>
</dbReference>
<dbReference type="InterPro" id="IPR013750">
    <property type="entry name" value="GHMP_kinase_C_dom"/>
</dbReference>
<dbReference type="InterPro" id="IPR006203">
    <property type="entry name" value="GHMP_knse_ATP-bd_CS"/>
</dbReference>
<dbReference type="SUPFAM" id="SSF54211">
    <property type="entry name" value="Ribosomal protein S5 domain 2-like"/>
    <property type="match status" value="1"/>
</dbReference>
<keyword evidence="6 16" id="KW-0418">Kinase</keyword>
<dbReference type="PRINTS" id="PR00959">
    <property type="entry name" value="MEVGALKINASE"/>
</dbReference>
<evidence type="ECO:0000256" key="2">
    <source>
        <dbReference type="ARBA" id="ARBA00022490"/>
    </source>
</evidence>
<keyword evidence="7" id="KW-0067">ATP-binding</keyword>
<evidence type="ECO:0000256" key="4">
    <source>
        <dbReference type="ARBA" id="ARBA00022723"/>
    </source>
</evidence>
<dbReference type="Pfam" id="PF10509">
    <property type="entry name" value="GalKase_gal_bdg"/>
    <property type="match status" value="1"/>
</dbReference>
<dbReference type="Gene3D" id="3.30.70.890">
    <property type="entry name" value="GHMP kinase, C-terminal domain"/>
    <property type="match status" value="1"/>
</dbReference>
<dbReference type="PIRSF" id="PIRSF000530">
    <property type="entry name" value="Galactokinase"/>
    <property type="match status" value="1"/>
</dbReference>
<evidence type="ECO:0000256" key="8">
    <source>
        <dbReference type="ARBA" id="ARBA00022842"/>
    </source>
</evidence>
<dbReference type="GO" id="GO:0046872">
    <property type="term" value="F:metal ion binding"/>
    <property type="evidence" value="ECO:0007669"/>
    <property type="project" value="UniProtKB-KW"/>
</dbReference>
<dbReference type="PROSITE" id="PS00627">
    <property type="entry name" value="GHMP_KINASES_ATP"/>
    <property type="match status" value="1"/>
</dbReference>
<dbReference type="PANTHER" id="PTHR10457:SF7">
    <property type="entry name" value="GALACTOKINASE-RELATED"/>
    <property type="match status" value="1"/>
</dbReference>
<feature type="region of interest" description="Disordered" evidence="12">
    <location>
        <begin position="1"/>
        <end position="20"/>
    </location>
</feature>
<dbReference type="GO" id="GO:0006012">
    <property type="term" value="P:galactose metabolic process"/>
    <property type="evidence" value="ECO:0007669"/>
    <property type="project" value="UniProtKB-UniRule"/>
</dbReference>
<sequence>MPSNSLNSTDTTPAIFASADDGNDAASRYQATVEQHFQSQYGRPATVVVSAPGRVNLIGEHIDYNDGYVLPLAIERSVVIAAAPAPENGPAGQANLYSMDLAESAVIRLDQELQPGSESWVRYVEGVLDGFRQLGVEIPAFDAIVGSTVPLGSGLSSSAALEVATATLLEQLTGRTLGQSEKALLCQKAEHDYAGVPCGIMDQFSSVFGKENELMLIDCCSETVEGIPFNASDVSVLITNSNVKHALVNGEYAARRSQCESALKKLGKTSWRDVTLADVEQANQKDAVGLNETEFRRARHVVTEIHRTLKATDAFRNSDWELAGELLYASHDSLRDDYDVSCPELDILVEIARDIGGENGVYGSRMTGGGFGGCTVSLVANEHVDAVIATITTSYESKTGIKPTCFSSRPARGAHVVKG</sequence>
<keyword evidence="9" id="KW-0299">Galactose metabolism</keyword>
<evidence type="ECO:0000256" key="1">
    <source>
        <dbReference type="ARBA" id="ARBA00006566"/>
    </source>
</evidence>
<evidence type="ECO:0000256" key="11">
    <source>
        <dbReference type="NCBIfam" id="TIGR00131"/>
    </source>
</evidence>
<keyword evidence="5" id="KW-0547">Nucleotide-binding</keyword>
<comment type="similarity">
    <text evidence="1">Belongs to the GHMP kinase family. GalK subfamily.</text>
</comment>
<evidence type="ECO:0000256" key="5">
    <source>
        <dbReference type="ARBA" id="ARBA00022741"/>
    </source>
</evidence>
<evidence type="ECO:0000256" key="10">
    <source>
        <dbReference type="ARBA" id="ARBA00023277"/>
    </source>
</evidence>
<dbReference type="EC" id="2.7.1.6" evidence="11"/>
<dbReference type="InterPro" id="IPR006204">
    <property type="entry name" value="GHMP_kinase_N_dom"/>
</dbReference>
<dbReference type="FunFam" id="3.30.230.10:FF:000017">
    <property type="entry name" value="Galactokinase"/>
    <property type="match status" value="1"/>
</dbReference>
<feature type="domain" description="GHMP kinase C-terminal" evidence="14">
    <location>
        <begin position="313"/>
        <end position="391"/>
    </location>
</feature>
<dbReference type="PROSITE" id="PS00106">
    <property type="entry name" value="GALACTOKINASE"/>
    <property type="match status" value="1"/>
</dbReference>
<organism evidence="16 17">
    <name type="scientific">Rubripirellula reticaptiva</name>
    <dbReference type="NCBI Taxonomy" id="2528013"/>
    <lineage>
        <taxon>Bacteria</taxon>
        <taxon>Pseudomonadati</taxon>
        <taxon>Planctomycetota</taxon>
        <taxon>Planctomycetia</taxon>
        <taxon>Pirellulales</taxon>
        <taxon>Pirellulaceae</taxon>
        <taxon>Rubripirellula</taxon>
    </lineage>
</organism>
<evidence type="ECO:0000313" key="17">
    <source>
        <dbReference type="Proteomes" id="UP000317977"/>
    </source>
</evidence>
<dbReference type="InterPro" id="IPR019741">
    <property type="entry name" value="Galactokinase_CS"/>
</dbReference>
<keyword evidence="10" id="KW-0119">Carbohydrate metabolism</keyword>
<gene>
    <name evidence="16" type="primary">galK</name>
    <name evidence="16" type="ORF">Poly59_23680</name>
</gene>
<evidence type="ECO:0000256" key="9">
    <source>
        <dbReference type="ARBA" id="ARBA00023144"/>
    </source>
</evidence>
<dbReference type="InterPro" id="IPR000705">
    <property type="entry name" value="Galactokinase"/>
</dbReference>
<evidence type="ECO:0000259" key="13">
    <source>
        <dbReference type="Pfam" id="PF00288"/>
    </source>
</evidence>
<evidence type="ECO:0000256" key="12">
    <source>
        <dbReference type="SAM" id="MobiDB-lite"/>
    </source>
</evidence>
<dbReference type="Gene3D" id="3.30.230.10">
    <property type="match status" value="1"/>
</dbReference>
<evidence type="ECO:0000256" key="6">
    <source>
        <dbReference type="ARBA" id="ARBA00022777"/>
    </source>
</evidence>
<dbReference type="InterPro" id="IPR014721">
    <property type="entry name" value="Ribsml_uS5_D2-typ_fold_subgr"/>
</dbReference>
<dbReference type="FunFam" id="3.30.70.890:FF:000001">
    <property type="entry name" value="Galactokinase"/>
    <property type="match status" value="1"/>
</dbReference>
<dbReference type="InterPro" id="IPR036554">
    <property type="entry name" value="GHMP_kinase_C_sf"/>
</dbReference>
<dbReference type="InterPro" id="IPR019539">
    <property type="entry name" value="GalKase_N"/>
</dbReference>
<dbReference type="GO" id="GO:0004335">
    <property type="term" value="F:galactokinase activity"/>
    <property type="evidence" value="ECO:0007669"/>
    <property type="project" value="UniProtKB-UniRule"/>
</dbReference>
<feature type="domain" description="GHMP kinase N-terminal" evidence="13">
    <location>
        <begin position="123"/>
        <end position="210"/>
    </location>
</feature>
<dbReference type="InterPro" id="IPR020568">
    <property type="entry name" value="Ribosomal_Su5_D2-typ_SF"/>
</dbReference>
<comment type="caution">
    <text evidence="16">The sequence shown here is derived from an EMBL/GenBank/DDBJ whole genome shotgun (WGS) entry which is preliminary data.</text>
</comment>
<keyword evidence="2" id="KW-0963">Cytoplasm</keyword>
<keyword evidence="3 16" id="KW-0808">Transferase</keyword>